<sequence length="359" mass="40937">MYIRQLLLVFFLLISIAVFANMAKPYEEGADHSLLFFGKELKVTAEFLKIKVVQENIGDREQYYHAQYEIDYEVSSGQAQVLPLLFIAVGLADQPLIKVNGLIVKVADLKGKIKNGSPQLYPFIKPYKGDQVGVLYEKDKEKIVDVNGLVYFEAPLKKGKNIIHVAYTASLGYNTYGFYKKLDINYALFPSKYWSSFGPIKIALELPEGLSLESASVGEPERDQKKYSWILNELPDQDLKIEVIPELSVLSKILLAIGPFGLALIGFSGGFYLHFRMLKRRRQAEKTGFNWVLTIGVFLVPVLFYVCFLLAYDLIDWSLGGNALGRHGYVFLVVFSLPVFWLAYWALMWWLNRKMKPVK</sequence>
<evidence type="ECO:0000256" key="1">
    <source>
        <dbReference type="SAM" id="Phobius"/>
    </source>
</evidence>
<dbReference type="KEGG" id="psty:BFS30_09740"/>
<accession>A0A1D7QFM3</accession>
<keyword evidence="1" id="KW-0472">Membrane</keyword>
<dbReference type="AlphaFoldDB" id="A0A1D7QFM3"/>
<reference evidence="2 3" key="1">
    <citation type="submission" date="2016-08" db="EMBL/GenBank/DDBJ databases">
        <authorList>
            <person name="Seilhamer J.J."/>
        </authorList>
    </citation>
    <scope>NUCLEOTIDE SEQUENCE [LARGE SCALE GENOMIC DNA]</scope>
    <source>
        <strain evidence="2 3">DX4</strain>
    </source>
</reference>
<keyword evidence="1" id="KW-1133">Transmembrane helix</keyword>
<evidence type="ECO:0000313" key="3">
    <source>
        <dbReference type="Proteomes" id="UP000094313"/>
    </source>
</evidence>
<evidence type="ECO:0000313" key="2">
    <source>
        <dbReference type="EMBL" id="AOM77425.1"/>
    </source>
</evidence>
<keyword evidence="3" id="KW-1185">Reference proteome</keyword>
<feature type="transmembrane region" description="Helical" evidence="1">
    <location>
        <begin position="253"/>
        <end position="275"/>
    </location>
</feature>
<proteinExistence type="predicted"/>
<protein>
    <submittedName>
        <fullName evidence="2">Uncharacterized protein</fullName>
    </submittedName>
</protein>
<dbReference type="OrthoDB" id="6655275at2"/>
<feature type="transmembrane region" description="Helical" evidence="1">
    <location>
        <begin position="331"/>
        <end position="351"/>
    </location>
</feature>
<gene>
    <name evidence="2" type="ORF">BFS30_09740</name>
</gene>
<dbReference type="Proteomes" id="UP000094313">
    <property type="component" value="Chromosome"/>
</dbReference>
<dbReference type="EMBL" id="CP017141">
    <property type="protein sequence ID" value="AOM77425.1"/>
    <property type="molecule type" value="Genomic_DNA"/>
</dbReference>
<organism evidence="2 3">
    <name type="scientific">Pedobacter steynii</name>
    <dbReference type="NCBI Taxonomy" id="430522"/>
    <lineage>
        <taxon>Bacteria</taxon>
        <taxon>Pseudomonadati</taxon>
        <taxon>Bacteroidota</taxon>
        <taxon>Sphingobacteriia</taxon>
        <taxon>Sphingobacteriales</taxon>
        <taxon>Sphingobacteriaceae</taxon>
        <taxon>Pedobacter</taxon>
    </lineage>
</organism>
<dbReference type="RefSeq" id="WP_069379115.1">
    <property type="nucleotide sequence ID" value="NZ_CP017141.1"/>
</dbReference>
<feature type="transmembrane region" description="Helical" evidence="1">
    <location>
        <begin position="287"/>
        <end position="311"/>
    </location>
</feature>
<keyword evidence="1" id="KW-0812">Transmembrane</keyword>
<name>A0A1D7QFM3_9SPHI</name>
<dbReference type="Gene3D" id="2.60.40.3680">
    <property type="match status" value="1"/>
</dbReference>